<proteinExistence type="predicted"/>
<name>A0ABN3JAS3_9ACTN</name>
<accession>A0ABN3JAS3</accession>
<dbReference type="Proteomes" id="UP001500460">
    <property type="component" value="Unassembled WGS sequence"/>
</dbReference>
<organism evidence="2 3">
    <name type="scientific">Streptomyces glaucus</name>
    <dbReference type="NCBI Taxonomy" id="284029"/>
    <lineage>
        <taxon>Bacteria</taxon>
        <taxon>Bacillati</taxon>
        <taxon>Actinomycetota</taxon>
        <taxon>Actinomycetes</taxon>
        <taxon>Kitasatosporales</taxon>
        <taxon>Streptomycetaceae</taxon>
        <taxon>Streptomyces</taxon>
    </lineage>
</organism>
<feature type="region of interest" description="Disordered" evidence="1">
    <location>
        <begin position="14"/>
        <end position="67"/>
    </location>
</feature>
<evidence type="ECO:0000313" key="3">
    <source>
        <dbReference type="Proteomes" id="UP001500460"/>
    </source>
</evidence>
<keyword evidence="3" id="KW-1185">Reference proteome</keyword>
<feature type="compositionally biased region" description="Basic and acidic residues" evidence="1">
    <location>
        <begin position="81"/>
        <end position="90"/>
    </location>
</feature>
<feature type="region of interest" description="Disordered" evidence="1">
    <location>
        <begin position="80"/>
        <end position="104"/>
    </location>
</feature>
<sequence>MPYEPSCHGCCRTAPATRDGRTDAHPGACPGSIPAEQARPVPDDGGNTSYFTDRDSPSAALRAPSPRRIRSAVRSWAACDGGRRGRERHGGRARQWSVGGRAAHRRPLQQLAAVRPHDYDTAAATLALHDRARYSESETVVLPHACRIKG</sequence>
<protein>
    <submittedName>
        <fullName evidence="2">Uncharacterized protein</fullName>
    </submittedName>
</protein>
<gene>
    <name evidence="2" type="ORF">GCM10010421_09860</name>
</gene>
<reference evidence="2 3" key="1">
    <citation type="journal article" date="2019" name="Int. J. Syst. Evol. Microbiol.">
        <title>The Global Catalogue of Microorganisms (GCM) 10K type strain sequencing project: providing services to taxonomists for standard genome sequencing and annotation.</title>
        <authorList>
            <consortium name="The Broad Institute Genomics Platform"/>
            <consortium name="The Broad Institute Genome Sequencing Center for Infectious Disease"/>
            <person name="Wu L."/>
            <person name="Ma J."/>
        </authorList>
    </citation>
    <scope>NUCLEOTIDE SEQUENCE [LARGE SCALE GENOMIC DNA]</scope>
    <source>
        <strain evidence="2 3">JCM 6922</strain>
    </source>
</reference>
<dbReference type="EMBL" id="BAAATK010000004">
    <property type="protein sequence ID" value="GAA2425234.1"/>
    <property type="molecule type" value="Genomic_DNA"/>
</dbReference>
<evidence type="ECO:0000313" key="2">
    <source>
        <dbReference type="EMBL" id="GAA2425234.1"/>
    </source>
</evidence>
<evidence type="ECO:0000256" key="1">
    <source>
        <dbReference type="SAM" id="MobiDB-lite"/>
    </source>
</evidence>
<comment type="caution">
    <text evidence="2">The sequence shown here is derived from an EMBL/GenBank/DDBJ whole genome shotgun (WGS) entry which is preliminary data.</text>
</comment>